<comment type="caution">
    <text evidence="13">The sequence shown here is derived from an EMBL/GenBank/DDBJ whole genome shotgun (WGS) entry which is preliminary data.</text>
</comment>
<sequence>MDPHQGNENGIENIYPNVELFANDIPTKSQPPLQSGDINSNHEAGLSTTPKAAQELNHKSLVNTPLTTSHYELPSGKGWKTLSSLEKSLTVSLGVIAALGVALMIAVIVVGVKLNKDCDCKLASPPSTTFLPTRSPQNPTTPGNCDTEATTRPRPSRPTSTTPMSTGSTNASTEGTTDFITDSTTEDPADVVGRCIATEEYNSTICLTPKCFRKAGRIIQSLDYGADPCKNFYQFACGNWIKNNPVPDDKQSWDQHGSWEEKQLTEIRHILETSTSPTDLPSVQMAKEFYHACMHRQDDVVGSAEMKVLLDEMTTNPDNKTDPILSLAVLLGNIRRLLDGNYLISLEVDVDDKNTSRNAIYLDHPPSGLSFLLKMMDLQPTGTSFRNEQLGENTLEMKSLYKKLIEQLWSLVFPEDAKNSETIASEILEFERNLTIGQVNRNERDEPEDMYHQLSEIDDAQLSSTMVTWLEEFTDEAFTEISNRSEVRVFRNDDGERPNIVVKDLGYLRHLETVLNETDPETMEKYLRMRILLSYGPEAGEAFKELFTQFKRKVLKRDFCNSRWQTCTRQTNELFGWAISTKFIQNSVDTKNQLNETLNYLREAFDETLETPRIDWIASNETLTAARNKIERMKTFLGYPDWWTVETVDSMKSFVNEFYSDLNYTDPSNYLQSYIETVIWQSRKKLSEIYEPTFTQGMDSDSAEEWPKFEYPTKTRSRYFQKLNYLVVPSGSTDELDFSMNIHFPSLNYGGLGIIAAQNMLRAINDEGRFRGVDGSLQSWWDNDTASNYMIISECFKEQFVNLLGASHEKNDDDLKEYVRELILKNGALTLGYMAYHSSALEQVNEQELLPGLQDYTPEQLFFLSFAQSHCSAERSRGAIGTRLSSSSQMLVQGALRNSEEFAKHWKCPLPVEEDTCRIF</sequence>
<dbReference type="PANTHER" id="PTHR11733">
    <property type="entry name" value="ZINC METALLOPROTEASE FAMILY M13 NEPRILYSIN-RELATED"/>
    <property type="match status" value="1"/>
</dbReference>
<dbReference type="Proteomes" id="UP001642540">
    <property type="component" value="Unassembled WGS sequence"/>
</dbReference>
<keyword evidence="4" id="KW-0645">Protease</keyword>
<dbReference type="PROSITE" id="PS51885">
    <property type="entry name" value="NEPRILYSIN"/>
    <property type="match status" value="1"/>
</dbReference>
<dbReference type="EMBL" id="CAXLJM020000121">
    <property type="protein sequence ID" value="CAL8138060.1"/>
    <property type="molecule type" value="Genomic_DNA"/>
</dbReference>
<feature type="region of interest" description="Disordered" evidence="9">
    <location>
        <begin position="125"/>
        <end position="184"/>
    </location>
</feature>
<dbReference type="PANTHER" id="PTHR11733:SF240">
    <property type="entry name" value="GH14155P-RELATED"/>
    <property type="match status" value="1"/>
</dbReference>
<evidence type="ECO:0000256" key="2">
    <source>
        <dbReference type="ARBA" id="ARBA00004401"/>
    </source>
</evidence>
<dbReference type="InterPro" id="IPR042089">
    <property type="entry name" value="Peptidase_M13_dom_2"/>
</dbReference>
<evidence type="ECO:0000256" key="4">
    <source>
        <dbReference type="ARBA" id="ARBA00022670"/>
    </source>
</evidence>
<dbReference type="Pfam" id="PF05649">
    <property type="entry name" value="Peptidase_M13_N"/>
    <property type="match status" value="1"/>
</dbReference>
<feature type="compositionally biased region" description="Polar residues" evidence="9">
    <location>
        <begin position="26"/>
        <end position="48"/>
    </location>
</feature>
<gene>
    <name evidence="13" type="ORF">ODALV1_LOCUS27203</name>
</gene>
<protein>
    <recommendedName>
        <fullName evidence="15">Endothelin-converting enzyme 1</fullName>
    </recommendedName>
</protein>
<organism evidence="13 14">
    <name type="scientific">Orchesella dallaii</name>
    <dbReference type="NCBI Taxonomy" id="48710"/>
    <lineage>
        <taxon>Eukaryota</taxon>
        <taxon>Metazoa</taxon>
        <taxon>Ecdysozoa</taxon>
        <taxon>Arthropoda</taxon>
        <taxon>Hexapoda</taxon>
        <taxon>Collembola</taxon>
        <taxon>Entomobryomorpha</taxon>
        <taxon>Entomobryoidea</taxon>
        <taxon>Orchesellidae</taxon>
        <taxon>Orchesellinae</taxon>
        <taxon>Orchesella</taxon>
    </lineage>
</organism>
<evidence type="ECO:0000256" key="3">
    <source>
        <dbReference type="ARBA" id="ARBA00007357"/>
    </source>
</evidence>
<evidence type="ECO:0000259" key="12">
    <source>
        <dbReference type="Pfam" id="PF05649"/>
    </source>
</evidence>
<evidence type="ECO:0000256" key="5">
    <source>
        <dbReference type="ARBA" id="ARBA00022723"/>
    </source>
</evidence>
<keyword evidence="14" id="KW-1185">Reference proteome</keyword>
<evidence type="ECO:0000256" key="10">
    <source>
        <dbReference type="SAM" id="Phobius"/>
    </source>
</evidence>
<dbReference type="InterPro" id="IPR000718">
    <property type="entry name" value="Peptidase_M13"/>
</dbReference>
<feature type="domain" description="Peptidase M13 C-terminal" evidence="11">
    <location>
        <begin position="719"/>
        <end position="909"/>
    </location>
</feature>
<keyword evidence="10" id="KW-0472">Membrane</keyword>
<feature type="region of interest" description="Disordered" evidence="9">
    <location>
        <begin position="25"/>
        <end position="48"/>
    </location>
</feature>
<evidence type="ECO:0000256" key="1">
    <source>
        <dbReference type="ARBA" id="ARBA00001947"/>
    </source>
</evidence>
<keyword evidence="10" id="KW-0812">Transmembrane</keyword>
<dbReference type="Pfam" id="PF01431">
    <property type="entry name" value="Peptidase_M13"/>
    <property type="match status" value="1"/>
</dbReference>
<dbReference type="InterPro" id="IPR024079">
    <property type="entry name" value="MetalloPept_cat_dom_sf"/>
</dbReference>
<evidence type="ECO:0000256" key="8">
    <source>
        <dbReference type="ARBA" id="ARBA00023049"/>
    </source>
</evidence>
<reference evidence="13 14" key="1">
    <citation type="submission" date="2024-08" db="EMBL/GenBank/DDBJ databases">
        <authorList>
            <person name="Cucini C."/>
            <person name="Frati F."/>
        </authorList>
    </citation>
    <scope>NUCLEOTIDE SEQUENCE [LARGE SCALE GENOMIC DNA]</scope>
</reference>
<dbReference type="InterPro" id="IPR008753">
    <property type="entry name" value="Peptidase_M13_N"/>
</dbReference>
<feature type="domain" description="Peptidase M13 N-terminal" evidence="12">
    <location>
        <begin position="228"/>
        <end position="640"/>
    </location>
</feature>
<evidence type="ECO:0000256" key="6">
    <source>
        <dbReference type="ARBA" id="ARBA00022801"/>
    </source>
</evidence>
<dbReference type="CDD" id="cd08662">
    <property type="entry name" value="M13"/>
    <property type="match status" value="1"/>
</dbReference>
<evidence type="ECO:0000259" key="11">
    <source>
        <dbReference type="Pfam" id="PF01431"/>
    </source>
</evidence>
<comment type="cofactor">
    <cofactor evidence="1">
        <name>Zn(2+)</name>
        <dbReference type="ChEBI" id="CHEBI:29105"/>
    </cofactor>
</comment>
<comment type="similarity">
    <text evidence="3">Belongs to the peptidase M13 family.</text>
</comment>
<feature type="compositionally biased region" description="Polar residues" evidence="9">
    <location>
        <begin position="170"/>
        <end position="183"/>
    </location>
</feature>
<feature type="compositionally biased region" description="Low complexity" evidence="9">
    <location>
        <begin position="150"/>
        <end position="169"/>
    </location>
</feature>
<feature type="transmembrane region" description="Helical" evidence="10">
    <location>
        <begin position="89"/>
        <end position="112"/>
    </location>
</feature>
<keyword evidence="6" id="KW-0378">Hydrolase</keyword>
<comment type="subcellular location">
    <subcellularLocation>
        <location evidence="2">Cell membrane</location>
        <topology evidence="2">Single-pass type II membrane protein</topology>
    </subcellularLocation>
</comment>
<evidence type="ECO:0000256" key="7">
    <source>
        <dbReference type="ARBA" id="ARBA00022833"/>
    </source>
</evidence>
<dbReference type="SUPFAM" id="SSF55486">
    <property type="entry name" value="Metalloproteases ('zincins'), catalytic domain"/>
    <property type="match status" value="1"/>
</dbReference>
<evidence type="ECO:0000313" key="13">
    <source>
        <dbReference type="EMBL" id="CAL8138060.1"/>
    </source>
</evidence>
<accession>A0ABP1RX12</accession>
<keyword evidence="5" id="KW-0479">Metal-binding</keyword>
<evidence type="ECO:0000313" key="14">
    <source>
        <dbReference type="Proteomes" id="UP001642540"/>
    </source>
</evidence>
<keyword evidence="10" id="KW-1133">Transmembrane helix</keyword>
<feature type="compositionally biased region" description="Polar residues" evidence="9">
    <location>
        <begin position="125"/>
        <end position="148"/>
    </location>
</feature>
<keyword evidence="8" id="KW-0482">Metalloprotease</keyword>
<keyword evidence="7" id="KW-0862">Zinc</keyword>
<name>A0ABP1RX12_9HEXA</name>
<dbReference type="InterPro" id="IPR018497">
    <property type="entry name" value="Peptidase_M13_C"/>
</dbReference>
<dbReference type="Gene3D" id="1.10.1380.10">
    <property type="entry name" value="Neutral endopeptidase , domain2"/>
    <property type="match status" value="1"/>
</dbReference>
<proteinExistence type="inferred from homology"/>
<dbReference type="Gene3D" id="3.40.390.10">
    <property type="entry name" value="Collagenase (Catalytic Domain)"/>
    <property type="match status" value="1"/>
</dbReference>
<evidence type="ECO:0008006" key="15">
    <source>
        <dbReference type="Google" id="ProtNLM"/>
    </source>
</evidence>
<evidence type="ECO:0000256" key="9">
    <source>
        <dbReference type="SAM" id="MobiDB-lite"/>
    </source>
</evidence>